<sequence length="175" mass="19977">MRKVILYIAMSLDGYIARENDAIDFLGGQTNSEVDYGFEAFLDSVDTLIMGAKTYHEIHEVISPNVWPYPNKEVFVFSNSYIGRTEHVEFISGDIVEFISKQSHKSGKDIWIIGGRSVIEPLITKDLIDRYVITIMPILIGSGKRLFSEYPNDILLNHVSTEVYDGMVMLTYEKR</sequence>
<dbReference type="RefSeq" id="WP_262095862.1">
    <property type="nucleotide sequence ID" value="NZ_JAOEGN010000004.1"/>
</dbReference>
<protein>
    <submittedName>
        <fullName evidence="2">Dihydrofolate reductase family protein</fullName>
    </submittedName>
</protein>
<evidence type="ECO:0000259" key="1">
    <source>
        <dbReference type="Pfam" id="PF01872"/>
    </source>
</evidence>
<dbReference type="SUPFAM" id="SSF53597">
    <property type="entry name" value="Dihydrofolate reductase-like"/>
    <property type="match status" value="1"/>
</dbReference>
<evidence type="ECO:0000313" key="2">
    <source>
        <dbReference type="EMBL" id="MCU0104618.1"/>
    </source>
</evidence>
<dbReference type="Pfam" id="PF01872">
    <property type="entry name" value="RibD_C"/>
    <property type="match status" value="1"/>
</dbReference>
<dbReference type="PANTHER" id="PTHR38011">
    <property type="entry name" value="DIHYDROFOLATE REDUCTASE FAMILY PROTEIN (AFU_ORTHOLOGUE AFUA_8G06820)"/>
    <property type="match status" value="1"/>
</dbReference>
<dbReference type="InterPro" id="IPR002734">
    <property type="entry name" value="RibDG_C"/>
</dbReference>
<feature type="domain" description="Bacterial bifunctional deaminase-reductase C-terminal" evidence="1">
    <location>
        <begin position="94"/>
        <end position="166"/>
    </location>
</feature>
<dbReference type="EMBL" id="JAOEGN010000004">
    <property type="protein sequence ID" value="MCU0104618.1"/>
    <property type="molecule type" value="Genomic_DNA"/>
</dbReference>
<name>A0ABT2PY90_9MOLU</name>
<gene>
    <name evidence="2" type="ORF">N7603_02995</name>
</gene>
<reference evidence="3" key="1">
    <citation type="submission" date="2023-07" db="EMBL/GenBank/DDBJ databases">
        <title>Novel Mycoplasma species identified in domestic and wild animals.</title>
        <authorList>
            <person name="Volokhov D.V."/>
            <person name="Furtak V.A."/>
            <person name="Zagorodnyaya T.A."/>
        </authorList>
    </citation>
    <scope>NUCLEOTIDE SEQUENCE [LARGE SCALE GENOMIC DNA]</scope>
    <source>
        <strain evidence="3">92-19</strain>
    </source>
</reference>
<organism evidence="2 3">
    <name type="scientific">Paracholeplasma vituli</name>
    <dbReference type="NCBI Taxonomy" id="69473"/>
    <lineage>
        <taxon>Bacteria</taxon>
        <taxon>Bacillati</taxon>
        <taxon>Mycoplasmatota</taxon>
        <taxon>Mollicutes</taxon>
        <taxon>Acholeplasmatales</taxon>
        <taxon>Acholeplasmataceae</taxon>
        <taxon>Paracholeplasma</taxon>
    </lineage>
</organism>
<dbReference type="Proteomes" id="UP001209076">
    <property type="component" value="Unassembled WGS sequence"/>
</dbReference>
<keyword evidence="3" id="KW-1185">Reference proteome</keyword>
<evidence type="ECO:0000313" key="3">
    <source>
        <dbReference type="Proteomes" id="UP001209076"/>
    </source>
</evidence>
<dbReference type="InterPro" id="IPR050765">
    <property type="entry name" value="Riboflavin_Biosynth_HTPR"/>
</dbReference>
<dbReference type="PANTHER" id="PTHR38011:SF11">
    <property type="entry name" value="2,5-DIAMINO-6-RIBOSYLAMINO-4(3H)-PYRIMIDINONE 5'-PHOSPHATE REDUCTASE"/>
    <property type="match status" value="1"/>
</dbReference>
<proteinExistence type="predicted"/>
<dbReference type="Gene3D" id="3.40.430.10">
    <property type="entry name" value="Dihydrofolate Reductase, subunit A"/>
    <property type="match status" value="1"/>
</dbReference>
<comment type="caution">
    <text evidence="2">The sequence shown here is derived from an EMBL/GenBank/DDBJ whole genome shotgun (WGS) entry which is preliminary data.</text>
</comment>
<dbReference type="InterPro" id="IPR024072">
    <property type="entry name" value="DHFR-like_dom_sf"/>
</dbReference>
<accession>A0ABT2PY90</accession>